<name>A0AAN7ICC3_QUERU</name>
<dbReference type="EMBL" id="JAXUIC010000009">
    <property type="protein sequence ID" value="KAK4573853.1"/>
    <property type="molecule type" value="Genomic_DNA"/>
</dbReference>
<feature type="compositionally biased region" description="Basic and acidic residues" evidence="1">
    <location>
        <begin position="59"/>
        <end position="68"/>
    </location>
</feature>
<evidence type="ECO:0000256" key="1">
    <source>
        <dbReference type="SAM" id="MobiDB-lite"/>
    </source>
</evidence>
<evidence type="ECO:0000313" key="3">
    <source>
        <dbReference type="Proteomes" id="UP001324115"/>
    </source>
</evidence>
<proteinExistence type="predicted"/>
<sequence>MRFYPISWILRKLIGLRSSVGALKEEVERLQKEKTELKEKEESFQGDKAGARRNSFSTREFEEGEARI</sequence>
<protein>
    <submittedName>
        <fullName evidence="2">Uncharacterized protein</fullName>
    </submittedName>
</protein>
<dbReference type="AlphaFoldDB" id="A0AAN7ICC3"/>
<gene>
    <name evidence="2" type="ORF">RGQ29_031703</name>
</gene>
<keyword evidence="3" id="KW-1185">Reference proteome</keyword>
<evidence type="ECO:0000313" key="2">
    <source>
        <dbReference type="EMBL" id="KAK4573853.1"/>
    </source>
</evidence>
<feature type="region of interest" description="Disordered" evidence="1">
    <location>
        <begin position="35"/>
        <end position="68"/>
    </location>
</feature>
<organism evidence="2 3">
    <name type="scientific">Quercus rubra</name>
    <name type="common">Northern red oak</name>
    <name type="synonym">Quercus borealis</name>
    <dbReference type="NCBI Taxonomy" id="3512"/>
    <lineage>
        <taxon>Eukaryota</taxon>
        <taxon>Viridiplantae</taxon>
        <taxon>Streptophyta</taxon>
        <taxon>Embryophyta</taxon>
        <taxon>Tracheophyta</taxon>
        <taxon>Spermatophyta</taxon>
        <taxon>Magnoliopsida</taxon>
        <taxon>eudicotyledons</taxon>
        <taxon>Gunneridae</taxon>
        <taxon>Pentapetalae</taxon>
        <taxon>rosids</taxon>
        <taxon>fabids</taxon>
        <taxon>Fagales</taxon>
        <taxon>Fagaceae</taxon>
        <taxon>Quercus</taxon>
    </lineage>
</organism>
<accession>A0AAN7ICC3</accession>
<comment type="caution">
    <text evidence="2">The sequence shown here is derived from an EMBL/GenBank/DDBJ whole genome shotgun (WGS) entry which is preliminary data.</text>
</comment>
<feature type="compositionally biased region" description="Basic and acidic residues" evidence="1">
    <location>
        <begin position="35"/>
        <end position="45"/>
    </location>
</feature>
<dbReference type="Proteomes" id="UP001324115">
    <property type="component" value="Unassembled WGS sequence"/>
</dbReference>
<reference evidence="2 3" key="1">
    <citation type="journal article" date="2023" name="G3 (Bethesda)">
        <title>A haplotype-resolved chromosome-scale genome for Quercus rubra L. provides insights into the genetics of adaptive traits for red oak species.</title>
        <authorList>
            <person name="Kapoor B."/>
            <person name="Jenkins J."/>
            <person name="Schmutz J."/>
            <person name="Zhebentyayeva T."/>
            <person name="Kuelheim C."/>
            <person name="Coggeshall M."/>
            <person name="Heim C."/>
            <person name="Lasky J.R."/>
            <person name="Leites L."/>
            <person name="Islam-Faridi N."/>
            <person name="Romero-Severson J."/>
            <person name="DeLeo V.L."/>
            <person name="Lucas S.M."/>
            <person name="Lazic D."/>
            <person name="Gailing O."/>
            <person name="Carlson J."/>
            <person name="Staton M."/>
        </authorList>
    </citation>
    <scope>NUCLEOTIDE SEQUENCE [LARGE SCALE GENOMIC DNA]</scope>
    <source>
        <strain evidence="2">Pseudo-F2</strain>
    </source>
</reference>